<sequence length="273" mass="29016">MSKNKVVVITGASSGIGEASARLLAQNGFQVFGGARDPKRANPISGVRFGTVDVTDDASVSNFVEWALAEAGKIDILINNAGVSLVGPVENTSIAEAHTVFDTNVFGPLRMIRAVLPSMRAARSGLIINVSSVLGFLPAPFMGLYASSKHALEGLSESLDHEIREFNVRVVLLEPTFTNTKLDVNAAQTEIPLGVYATQADATIKAVQAQIRTAPSPQAVAEKILAAINGPYRMRQPAGGQATLLSRLRRFMPASAVDSSLRKTFGFAKRRPS</sequence>
<dbReference type="RefSeq" id="WP_003584063.1">
    <property type="nucleotide sequence ID" value="NZ_JH719395.1"/>
</dbReference>
<keyword evidence="2" id="KW-0560">Oxidoreductase</keyword>
<dbReference type="PRINTS" id="PR00081">
    <property type="entry name" value="GDHRDH"/>
</dbReference>
<evidence type="ECO:0000313" key="4">
    <source>
        <dbReference type="EMBL" id="EJC82427.1"/>
    </source>
</evidence>
<dbReference type="EMBL" id="JH719395">
    <property type="protein sequence ID" value="EJC82427.1"/>
    <property type="molecule type" value="Genomic_DNA"/>
</dbReference>
<dbReference type="InterPro" id="IPR036291">
    <property type="entry name" value="NAD(P)-bd_dom_sf"/>
</dbReference>
<dbReference type="HOGENOM" id="CLU_010194_2_9_5"/>
<evidence type="ECO:0000256" key="3">
    <source>
        <dbReference type="RuleBase" id="RU000363"/>
    </source>
</evidence>
<organism evidence="4 5">
    <name type="scientific">Rhizobium leguminosarum bv. trifolii WSM2297</name>
    <dbReference type="NCBI Taxonomy" id="754762"/>
    <lineage>
        <taxon>Bacteria</taxon>
        <taxon>Pseudomonadati</taxon>
        <taxon>Pseudomonadota</taxon>
        <taxon>Alphaproteobacteria</taxon>
        <taxon>Hyphomicrobiales</taxon>
        <taxon>Rhizobiaceae</taxon>
        <taxon>Rhizobium/Agrobacterium group</taxon>
        <taxon>Rhizobium</taxon>
    </lineage>
</organism>
<dbReference type="Gene3D" id="3.40.50.720">
    <property type="entry name" value="NAD(P)-binding Rossmann-like Domain"/>
    <property type="match status" value="1"/>
</dbReference>
<dbReference type="CDD" id="cd05374">
    <property type="entry name" value="17beta-HSD-like_SDR_c"/>
    <property type="match status" value="1"/>
</dbReference>
<dbReference type="OrthoDB" id="9793825at2"/>
<dbReference type="SUPFAM" id="SSF51735">
    <property type="entry name" value="NAD(P)-binding Rossmann-fold domains"/>
    <property type="match status" value="1"/>
</dbReference>
<reference evidence="4 5" key="1">
    <citation type="submission" date="2012-02" db="EMBL/GenBank/DDBJ databases">
        <title>Improved High-Quality Draft Sequence of Rhizobium leguminosarum bv. trifolii WSM2297.</title>
        <authorList>
            <consortium name="US DOE Joint Genome Institute"/>
            <person name="Lucas S."/>
            <person name="Han J."/>
            <person name="Lapidus A."/>
            <person name="Cheng J.-F."/>
            <person name="Goodwin L."/>
            <person name="Pitluck S."/>
            <person name="Peters L."/>
            <person name="Ovchinnikova G."/>
            <person name="Zhang X."/>
            <person name="Detter J.C."/>
            <person name="Han C."/>
            <person name="Tapia R."/>
            <person name="Land M."/>
            <person name="Hauser L."/>
            <person name="Kyrpides N."/>
            <person name="Ivanova N."/>
            <person name="Pagani I."/>
            <person name="Brau L."/>
            <person name="Yates R."/>
            <person name="O'Hara G."/>
            <person name="Rui T."/>
            <person name="Howieson J."/>
            <person name="Reeve W."/>
            <person name="Woyke T."/>
        </authorList>
    </citation>
    <scope>NUCLEOTIDE SEQUENCE [LARGE SCALE GENOMIC DNA]</scope>
    <source>
        <strain evidence="4 5">WSM2297</strain>
    </source>
</reference>
<gene>
    <name evidence="4" type="ORF">Rleg4DRAFT_4140</name>
</gene>
<protein>
    <submittedName>
        <fullName evidence="4">Short-chain alcohol dehydrogenase</fullName>
    </submittedName>
</protein>
<evidence type="ECO:0000256" key="2">
    <source>
        <dbReference type="ARBA" id="ARBA00023002"/>
    </source>
</evidence>
<dbReference type="InterPro" id="IPR002347">
    <property type="entry name" value="SDR_fam"/>
</dbReference>
<accession>J0CG53</accession>
<dbReference type="PANTHER" id="PTHR43976">
    <property type="entry name" value="SHORT CHAIN DEHYDROGENASE"/>
    <property type="match status" value="1"/>
</dbReference>
<evidence type="ECO:0000256" key="1">
    <source>
        <dbReference type="ARBA" id="ARBA00006484"/>
    </source>
</evidence>
<dbReference type="GO" id="GO:0016491">
    <property type="term" value="F:oxidoreductase activity"/>
    <property type="evidence" value="ECO:0007669"/>
    <property type="project" value="UniProtKB-KW"/>
</dbReference>
<comment type="similarity">
    <text evidence="1 3">Belongs to the short-chain dehydrogenases/reductases (SDR) family.</text>
</comment>
<dbReference type="AlphaFoldDB" id="J0CG53"/>
<dbReference type="NCBIfam" id="NF004823">
    <property type="entry name" value="PRK06179.1"/>
    <property type="match status" value="1"/>
</dbReference>
<dbReference type="PANTHER" id="PTHR43976:SF16">
    <property type="entry name" value="SHORT-CHAIN DEHYDROGENASE_REDUCTASE FAMILY PROTEIN"/>
    <property type="match status" value="1"/>
</dbReference>
<dbReference type="Pfam" id="PF00106">
    <property type="entry name" value="adh_short"/>
    <property type="match status" value="1"/>
</dbReference>
<dbReference type="Proteomes" id="UP000005732">
    <property type="component" value="Unassembled WGS sequence"/>
</dbReference>
<evidence type="ECO:0000313" key="5">
    <source>
        <dbReference type="Proteomes" id="UP000005732"/>
    </source>
</evidence>
<dbReference type="InterPro" id="IPR051911">
    <property type="entry name" value="SDR_oxidoreductase"/>
</dbReference>
<dbReference type="PRINTS" id="PR00080">
    <property type="entry name" value="SDRFAMILY"/>
</dbReference>
<name>J0CG53_RHILT</name>
<proteinExistence type="inferred from homology"/>